<reference evidence="1 2" key="1">
    <citation type="submission" date="2024-08" db="EMBL/GenBank/DDBJ databases">
        <authorList>
            <person name="Cucini C."/>
            <person name="Frati F."/>
        </authorList>
    </citation>
    <scope>NUCLEOTIDE SEQUENCE [LARGE SCALE GENOMIC DNA]</scope>
</reference>
<evidence type="ECO:0000313" key="2">
    <source>
        <dbReference type="Proteomes" id="UP001642540"/>
    </source>
</evidence>
<accession>A0ABP1QN95</accession>
<proteinExistence type="predicted"/>
<protein>
    <submittedName>
        <fullName evidence="1">Uncharacterized protein</fullName>
    </submittedName>
</protein>
<dbReference type="EMBL" id="CAXLJM020000036">
    <property type="protein sequence ID" value="CAL8105586.1"/>
    <property type="molecule type" value="Genomic_DNA"/>
</dbReference>
<name>A0ABP1QN95_9HEXA</name>
<sequence>MDFVLTLSNLVDFVSNSAKLDAIRISCLQFEDWKLSKTVEMCTGKFDTWNNFTPTPANSYKYHQFHLQTLNQVRNLLEQRNAFVKKFEDAINSNRKILDDFYSRTMDLETIGKTQAENMFNDLWDNASFIWSIFIFYDLEEQWKEMGLNEKLNECIRQMDKMIQDESTLVQPGTD</sequence>
<keyword evidence="2" id="KW-1185">Reference proteome</keyword>
<organism evidence="1 2">
    <name type="scientific">Orchesella dallaii</name>
    <dbReference type="NCBI Taxonomy" id="48710"/>
    <lineage>
        <taxon>Eukaryota</taxon>
        <taxon>Metazoa</taxon>
        <taxon>Ecdysozoa</taxon>
        <taxon>Arthropoda</taxon>
        <taxon>Hexapoda</taxon>
        <taxon>Collembola</taxon>
        <taxon>Entomobryomorpha</taxon>
        <taxon>Entomobryoidea</taxon>
        <taxon>Orchesellidae</taxon>
        <taxon>Orchesellinae</taxon>
        <taxon>Orchesella</taxon>
    </lineage>
</organism>
<dbReference type="Proteomes" id="UP001642540">
    <property type="component" value="Unassembled WGS sequence"/>
</dbReference>
<gene>
    <name evidence="1" type="ORF">ODALV1_LOCUS12117</name>
</gene>
<comment type="caution">
    <text evidence="1">The sequence shown here is derived from an EMBL/GenBank/DDBJ whole genome shotgun (WGS) entry which is preliminary data.</text>
</comment>
<evidence type="ECO:0000313" key="1">
    <source>
        <dbReference type="EMBL" id="CAL8105586.1"/>
    </source>
</evidence>